<dbReference type="InterPro" id="IPR050791">
    <property type="entry name" value="Aldo-Keto_reductase"/>
</dbReference>
<evidence type="ECO:0000313" key="6">
    <source>
        <dbReference type="Proteomes" id="UP001530400"/>
    </source>
</evidence>
<evidence type="ECO:0000256" key="2">
    <source>
        <dbReference type="SAM" id="MobiDB-lite"/>
    </source>
</evidence>
<evidence type="ECO:0000256" key="3">
    <source>
        <dbReference type="SAM" id="SignalP"/>
    </source>
</evidence>
<dbReference type="GO" id="GO:0016491">
    <property type="term" value="F:oxidoreductase activity"/>
    <property type="evidence" value="ECO:0007669"/>
    <property type="project" value="UniProtKB-KW"/>
</dbReference>
<dbReference type="EMBL" id="JALLPJ020001345">
    <property type="protein sequence ID" value="KAL3768542.1"/>
    <property type="molecule type" value="Genomic_DNA"/>
</dbReference>
<dbReference type="InterPro" id="IPR003029">
    <property type="entry name" value="S1_domain"/>
</dbReference>
<dbReference type="PROSITE" id="PS50126">
    <property type="entry name" value="S1"/>
    <property type="match status" value="1"/>
</dbReference>
<sequence length="539" mass="59423">MIIVKSALSILAVTSTATALSITPLRTTVSAGPSHASVTALHLEDPRANKQSDLDQILSKREEFKRQSMAESEPEQGPLVGSDIDKMSTDELKAYLFSDSDPDNIDFESLLAGEMPTWKTQRVSPKPTVSESKMSSSSDEDEEMFDFIDYEDGRSMDENSFHIPNRIGFTTVDWADEKKGFVNGKLKKADRKMGKYNKSDLKKVYNMLEKSGVTFIETSPTYGKANSLLSKINKSVELTQGPDVAATFPNPWKQAFRNRTRPKGGVNAVSKAAGDACRKLGLDTLSLFQVENPWYYIGGTKALARGMLETLQEGHAQNVGCVDMSITKLYKLQRLLAEDQESLATNQFEFSLTNRQNLDMIEACRKLGITPICRNVFDGGLATGKFTPTTPTGGSVSMGEGNAKGPYSLRKLEKLDALFQTMESVSQKVGERIKSDLMEIDKEVRPNVNTKITTSQIAINYVKYKGGVPLLSITNQRDARELIGCLGWDLTEDEVDELEKACKVCGLECVVDEAAAAAKQNTQMQKLVLRSINTEASSY</sequence>
<evidence type="ECO:0000313" key="5">
    <source>
        <dbReference type="EMBL" id="KAL3768542.1"/>
    </source>
</evidence>
<accession>A0ABD3MYU8</accession>
<evidence type="ECO:0000259" key="4">
    <source>
        <dbReference type="PROSITE" id="PS50126"/>
    </source>
</evidence>
<dbReference type="Gene3D" id="3.20.20.100">
    <property type="entry name" value="NADP-dependent oxidoreductase domain"/>
    <property type="match status" value="1"/>
</dbReference>
<keyword evidence="1" id="KW-0560">Oxidoreductase</keyword>
<feature type="domain" description="S1 motif" evidence="4">
    <location>
        <begin position="379"/>
        <end position="457"/>
    </location>
</feature>
<feature type="compositionally biased region" description="Polar residues" evidence="2">
    <location>
        <begin position="119"/>
        <end position="129"/>
    </location>
</feature>
<organism evidence="5 6">
    <name type="scientific">Cyclotella atomus</name>
    <dbReference type="NCBI Taxonomy" id="382360"/>
    <lineage>
        <taxon>Eukaryota</taxon>
        <taxon>Sar</taxon>
        <taxon>Stramenopiles</taxon>
        <taxon>Ochrophyta</taxon>
        <taxon>Bacillariophyta</taxon>
        <taxon>Coscinodiscophyceae</taxon>
        <taxon>Thalassiosirophycidae</taxon>
        <taxon>Stephanodiscales</taxon>
        <taxon>Stephanodiscaceae</taxon>
        <taxon>Cyclotella</taxon>
    </lineage>
</organism>
<feature type="signal peptide" evidence="3">
    <location>
        <begin position="1"/>
        <end position="19"/>
    </location>
</feature>
<comment type="caution">
    <text evidence="5">The sequence shown here is derived from an EMBL/GenBank/DDBJ whole genome shotgun (WGS) entry which is preliminary data.</text>
</comment>
<dbReference type="PANTHER" id="PTHR43625">
    <property type="entry name" value="AFLATOXIN B1 ALDEHYDE REDUCTASE"/>
    <property type="match status" value="1"/>
</dbReference>
<dbReference type="InterPro" id="IPR023210">
    <property type="entry name" value="NADP_OxRdtase_dom"/>
</dbReference>
<gene>
    <name evidence="5" type="ORF">ACHAWO_011497</name>
</gene>
<reference evidence="5 6" key="1">
    <citation type="submission" date="2024-10" db="EMBL/GenBank/DDBJ databases">
        <title>Updated reference genomes for cyclostephanoid diatoms.</title>
        <authorList>
            <person name="Roberts W.R."/>
            <person name="Alverson A.J."/>
        </authorList>
    </citation>
    <scope>NUCLEOTIDE SEQUENCE [LARGE SCALE GENOMIC DNA]</scope>
    <source>
        <strain evidence="5 6">AJA010-31</strain>
    </source>
</reference>
<dbReference type="SUPFAM" id="SSF51430">
    <property type="entry name" value="NAD(P)-linked oxidoreductase"/>
    <property type="match status" value="1"/>
</dbReference>
<dbReference type="Proteomes" id="UP001530400">
    <property type="component" value="Unassembled WGS sequence"/>
</dbReference>
<proteinExistence type="predicted"/>
<keyword evidence="6" id="KW-1185">Reference proteome</keyword>
<evidence type="ECO:0000256" key="1">
    <source>
        <dbReference type="ARBA" id="ARBA00023002"/>
    </source>
</evidence>
<dbReference type="Pfam" id="PF00248">
    <property type="entry name" value="Aldo_ket_red"/>
    <property type="match status" value="1"/>
</dbReference>
<feature type="region of interest" description="Disordered" evidence="2">
    <location>
        <begin position="119"/>
        <end position="141"/>
    </location>
</feature>
<feature type="chain" id="PRO_5044846600" description="S1 motif domain-containing protein" evidence="3">
    <location>
        <begin position="20"/>
        <end position="539"/>
    </location>
</feature>
<dbReference type="PANTHER" id="PTHR43625:SF5">
    <property type="entry name" value="PYRIDOXAL REDUCTASE, CHLOROPLASTIC"/>
    <property type="match status" value="1"/>
</dbReference>
<keyword evidence="3" id="KW-0732">Signal</keyword>
<dbReference type="AlphaFoldDB" id="A0ABD3MYU8"/>
<name>A0ABD3MYU8_9STRA</name>
<protein>
    <recommendedName>
        <fullName evidence="4">S1 motif domain-containing protein</fullName>
    </recommendedName>
</protein>
<dbReference type="InterPro" id="IPR036812">
    <property type="entry name" value="NAD(P)_OxRdtase_dom_sf"/>
</dbReference>